<evidence type="ECO:0000313" key="2">
    <source>
        <dbReference type="Proteomes" id="UP000674425"/>
    </source>
</evidence>
<sequence>MLIRVRGYHDGIKAYLEKGQKQGREMERDEMDERVILAGDLDLTNDIIQSIDTDAERYLNVTLSFKEDEVDRELLGEIVREFEAFAFAAYRRDEYNFYAEAHVPRIKSYADRKTGEAVERKVHVHVVIPEMNLVTGRRLDPFGKVDHNERYLEAFQEHINAKYGLASPKDNRRVQFTDASEMISRYKGDVFEGANRELKASILEAVMTRDVTRYDDFRALITEYGATRTRNTGRESEYENVKPAGAAKGVNLKEFVFSREFIELDATAKRAALESNVHPQYVTPGVSRDTPRIYLDSLETWHDVRAREIKYLNSGMGYPFSSTCVMIWR</sequence>
<proteinExistence type="predicted"/>
<protein>
    <recommendedName>
        <fullName evidence="3">Relaxase/Mobilisation nuclease domain-containing protein</fullName>
    </recommendedName>
</protein>
<evidence type="ECO:0000313" key="1">
    <source>
        <dbReference type="EMBL" id="CAE6866201.1"/>
    </source>
</evidence>
<name>A0ABN7ND91_9BURK</name>
<evidence type="ECO:0008006" key="3">
    <source>
        <dbReference type="Google" id="ProtNLM"/>
    </source>
</evidence>
<comment type="caution">
    <text evidence="1">The sequence shown here is derived from an EMBL/GenBank/DDBJ whole genome shotgun (WGS) entry which is preliminary data.</text>
</comment>
<dbReference type="Proteomes" id="UP000674425">
    <property type="component" value="Unassembled WGS sequence"/>
</dbReference>
<accession>A0ABN7ND91</accession>
<gene>
    <name evidence="1" type="ORF">R69658_07875</name>
</gene>
<reference evidence="1 2" key="1">
    <citation type="submission" date="2021-02" db="EMBL/GenBank/DDBJ databases">
        <authorList>
            <person name="Vanwijnsberghe S."/>
        </authorList>
    </citation>
    <scope>NUCLEOTIDE SEQUENCE [LARGE SCALE GENOMIC DNA]</scope>
    <source>
        <strain evidence="1 2">R-69658</strain>
    </source>
</reference>
<keyword evidence="2" id="KW-1185">Reference proteome</keyword>
<organism evidence="1 2">
    <name type="scientific">Paraburkholderia aspalathi</name>
    <dbReference type="NCBI Taxonomy" id="1324617"/>
    <lineage>
        <taxon>Bacteria</taxon>
        <taxon>Pseudomonadati</taxon>
        <taxon>Pseudomonadota</taxon>
        <taxon>Betaproteobacteria</taxon>
        <taxon>Burkholderiales</taxon>
        <taxon>Burkholderiaceae</taxon>
        <taxon>Paraburkholderia</taxon>
    </lineage>
</organism>
<dbReference type="EMBL" id="CAJNAU010000203">
    <property type="protein sequence ID" value="CAE6866201.1"/>
    <property type="molecule type" value="Genomic_DNA"/>
</dbReference>